<dbReference type="PANTHER" id="PTHR13789:SF309">
    <property type="entry name" value="PUTATIVE (AFU_ORTHOLOGUE AFUA_6G14510)-RELATED"/>
    <property type="match status" value="1"/>
</dbReference>
<keyword evidence="1" id="KW-0560">Oxidoreductase</keyword>
<evidence type="ECO:0000313" key="5">
    <source>
        <dbReference type="Proteomes" id="UP000607281"/>
    </source>
</evidence>
<evidence type="ECO:0000256" key="2">
    <source>
        <dbReference type="ARBA" id="ARBA00023033"/>
    </source>
</evidence>
<evidence type="ECO:0000259" key="3">
    <source>
        <dbReference type="Pfam" id="PF01494"/>
    </source>
</evidence>
<dbReference type="PRINTS" id="PR00420">
    <property type="entry name" value="RNGMNOXGNASE"/>
</dbReference>
<proteinExistence type="predicted"/>
<accession>A0ABR8CLL0</accession>
<dbReference type="SUPFAM" id="SSF51905">
    <property type="entry name" value="FAD/NAD(P)-binding domain"/>
    <property type="match status" value="1"/>
</dbReference>
<feature type="domain" description="FAD-binding" evidence="3">
    <location>
        <begin position="377"/>
        <end position="456"/>
    </location>
</feature>
<protein>
    <submittedName>
        <fullName evidence="4">FAD-dependent monooxygenase</fullName>
    </submittedName>
</protein>
<dbReference type="InterPro" id="IPR002938">
    <property type="entry name" value="FAD-bd"/>
</dbReference>
<dbReference type="InterPro" id="IPR036188">
    <property type="entry name" value="FAD/NAD-bd_sf"/>
</dbReference>
<evidence type="ECO:0000313" key="4">
    <source>
        <dbReference type="EMBL" id="MBD2343774.1"/>
    </source>
</evidence>
<comment type="caution">
    <text evidence="4">The sequence shown here is derived from an EMBL/GenBank/DDBJ whole genome shotgun (WGS) entry which is preliminary data.</text>
</comment>
<sequence length="497" mass="56139">MPEHKSTHDLTTNNSALTPSDFLTSYDVLVVGAGPVGLATAIGLRKRGIEKILVLDQTRAFRQVGQGLDLLPNGLQSLRYLDYDAYEAVKKASITFSNSQPANQAQKPPDTLQKWHYRNLQGEIIRSISLSFDDWFQDYGEGRVSISWYNLQTALRNLLPQDQVKVNHRCINITDEPENGCVRIDCVSDTTLEANPYAYWNDPNSEKSEADSPQSISKSFRAKIIVAADGINSTIRQVLYKDSHNQNFAIPEYSGFVAISCRAIVDIPKEVQTELEEKFLHGSPIVTICHNEMSRTAVGDTQDTRILLFSRVSGQFGYVIHLPVALESIQNKSGSSWIELALQTFEQAEFPHALKELVRLSPLENMEQRPYYVHRVTSTNESPQIQPNWSAGRVVLVGDAAHGMPPFMAQGANQGLEDALIVATLIAKIAKDNHWQDRQAIETAFQKYESLRRPLMAYVQQATLRRLPYSSDKDWEEYGQQLYRRNFDQTLESLFIK</sequence>
<name>A0ABR8CLL0_9NOST</name>
<dbReference type="InterPro" id="IPR050493">
    <property type="entry name" value="FAD-dep_Monooxygenase_BioMet"/>
</dbReference>
<evidence type="ECO:0000256" key="1">
    <source>
        <dbReference type="ARBA" id="ARBA00023002"/>
    </source>
</evidence>
<feature type="domain" description="FAD-binding" evidence="3">
    <location>
        <begin position="26"/>
        <end position="68"/>
    </location>
</feature>
<dbReference type="Pfam" id="PF01494">
    <property type="entry name" value="FAD_binding_3"/>
    <property type="match status" value="2"/>
</dbReference>
<organism evidence="4 5">
    <name type="scientific">Anabaena subtropica FACHB-260</name>
    <dbReference type="NCBI Taxonomy" id="2692884"/>
    <lineage>
        <taxon>Bacteria</taxon>
        <taxon>Bacillati</taxon>
        <taxon>Cyanobacteriota</taxon>
        <taxon>Cyanophyceae</taxon>
        <taxon>Nostocales</taxon>
        <taxon>Nostocaceae</taxon>
        <taxon>Anabaena</taxon>
    </lineage>
</organism>
<keyword evidence="2 4" id="KW-0503">Monooxygenase</keyword>
<dbReference type="GO" id="GO:0004497">
    <property type="term" value="F:monooxygenase activity"/>
    <property type="evidence" value="ECO:0007669"/>
    <property type="project" value="UniProtKB-KW"/>
</dbReference>
<dbReference type="Gene3D" id="3.50.50.60">
    <property type="entry name" value="FAD/NAD(P)-binding domain"/>
    <property type="match status" value="2"/>
</dbReference>
<dbReference type="RefSeq" id="WP_190406239.1">
    <property type="nucleotide sequence ID" value="NZ_JACJRF010000007.1"/>
</dbReference>
<dbReference type="Proteomes" id="UP000607281">
    <property type="component" value="Unassembled WGS sequence"/>
</dbReference>
<dbReference type="EMBL" id="JACJRF010000007">
    <property type="protein sequence ID" value="MBD2343774.1"/>
    <property type="molecule type" value="Genomic_DNA"/>
</dbReference>
<gene>
    <name evidence="4" type="ORF">H6G18_06385</name>
</gene>
<keyword evidence="5" id="KW-1185">Reference proteome</keyword>
<dbReference type="PANTHER" id="PTHR13789">
    <property type="entry name" value="MONOOXYGENASE"/>
    <property type="match status" value="1"/>
</dbReference>
<reference evidence="4 5" key="1">
    <citation type="journal article" date="2020" name="ISME J.">
        <title>Comparative genomics reveals insights into cyanobacterial evolution and habitat adaptation.</title>
        <authorList>
            <person name="Chen M.Y."/>
            <person name="Teng W.K."/>
            <person name="Zhao L."/>
            <person name="Hu C.X."/>
            <person name="Zhou Y.K."/>
            <person name="Han B.P."/>
            <person name="Song L.R."/>
            <person name="Shu W.S."/>
        </authorList>
    </citation>
    <scope>NUCLEOTIDE SEQUENCE [LARGE SCALE GENOMIC DNA]</scope>
    <source>
        <strain evidence="4 5">FACHB-260</strain>
    </source>
</reference>